<dbReference type="AlphaFoldDB" id="A0A1F6X3Q1"/>
<sequence>MKLLKLSREHMTYADRIIREYSGEIQKPQRVELKTPTDFGSMIMDEIRLYSLFREREMEETILLLKITGIDPRRVDKYGVEYQEKVKKSQNREQGWLLDSLKSDLEIFQSYLWHKIHDRLPRTRGMTTLVLTPDLRIKGSLTLLPKEKPRPPIEVFDD</sequence>
<dbReference type="Proteomes" id="UP000176423">
    <property type="component" value="Unassembled WGS sequence"/>
</dbReference>
<dbReference type="EMBL" id="MFVA01000005">
    <property type="protein sequence ID" value="OGI88764.1"/>
    <property type="molecule type" value="Genomic_DNA"/>
</dbReference>
<name>A0A1F6X3Q1_9BACT</name>
<organism evidence="1 2">
    <name type="scientific">Candidatus Nomurabacteria bacterium RIFCSPLOWO2_01_FULL_41_21</name>
    <dbReference type="NCBI Taxonomy" id="1801776"/>
    <lineage>
        <taxon>Bacteria</taxon>
        <taxon>Candidatus Nomuraibacteriota</taxon>
    </lineage>
</organism>
<protein>
    <submittedName>
        <fullName evidence="1">Uncharacterized protein</fullName>
    </submittedName>
</protein>
<evidence type="ECO:0000313" key="2">
    <source>
        <dbReference type="Proteomes" id="UP000176423"/>
    </source>
</evidence>
<proteinExistence type="predicted"/>
<comment type="caution">
    <text evidence="1">The sequence shown here is derived from an EMBL/GenBank/DDBJ whole genome shotgun (WGS) entry which is preliminary data.</text>
</comment>
<evidence type="ECO:0000313" key="1">
    <source>
        <dbReference type="EMBL" id="OGI88764.1"/>
    </source>
</evidence>
<accession>A0A1F6X3Q1</accession>
<gene>
    <name evidence="1" type="ORF">A2914_03055</name>
</gene>
<reference evidence="1 2" key="1">
    <citation type="journal article" date="2016" name="Nat. Commun.">
        <title>Thousands of microbial genomes shed light on interconnected biogeochemical processes in an aquifer system.</title>
        <authorList>
            <person name="Anantharaman K."/>
            <person name="Brown C.T."/>
            <person name="Hug L.A."/>
            <person name="Sharon I."/>
            <person name="Castelle C.J."/>
            <person name="Probst A.J."/>
            <person name="Thomas B.C."/>
            <person name="Singh A."/>
            <person name="Wilkins M.J."/>
            <person name="Karaoz U."/>
            <person name="Brodie E.L."/>
            <person name="Williams K.H."/>
            <person name="Hubbard S.S."/>
            <person name="Banfield J.F."/>
        </authorList>
    </citation>
    <scope>NUCLEOTIDE SEQUENCE [LARGE SCALE GENOMIC DNA]</scope>
</reference>